<dbReference type="Proteomes" id="UP000054928">
    <property type="component" value="Unassembled WGS sequence"/>
</dbReference>
<evidence type="ECO:0000313" key="2">
    <source>
        <dbReference type="Proteomes" id="UP000054928"/>
    </source>
</evidence>
<sequence length="67" mass="7835">MECNTSRSRLYKLFFRDASDKNDIAAFESLLTRLYISIGDNSQADVHAEYFYCVRSGFELHEVSQFK</sequence>
<accession>A0A0P1B6L8</accession>
<evidence type="ECO:0000313" key="1">
    <source>
        <dbReference type="EMBL" id="CEG50461.1"/>
    </source>
</evidence>
<keyword evidence="2" id="KW-1185">Reference proteome</keyword>
<reference evidence="2" key="1">
    <citation type="submission" date="2014-09" db="EMBL/GenBank/DDBJ databases">
        <authorList>
            <person name="Sharma Rahul"/>
            <person name="Thines Marco"/>
        </authorList>
    </citation>
    <scope>NUCLEOTIDE SEQUENCE [LARGE SCALE GENOMIC DNA]</scope>
</reference>
<proteinExistence type="predicted"/>
<organism evidence="1 2">
    <name type="scientific">Plasmopara halstedii</name>
    <name type="common">Downy mildew of sunflower</name>
    <dbReference type="NCBI Taxonomy" id="4781"/>
    <lineage>
        <taxon>Eukaryota</taxon>
        <taxon>Sar</taxon>
        <taxon>Stramenopiles</taxon>
        <taxon>Oomycota</taxon>
        <taxon>Peronosporomycetes</taxon>
        <taxon>Peronosporales</taxon>
        <taxon>Peronosporaceae</taxon>
        <taxon>Plasmopara</taxon>
    </lineage>
</organism>
<dbReference type="RefSeq" id="XP_024586830.1">
    <property type="nucleotide sequence ID" value="XM_024717891.1"/>
</dbReference>
<dbReference type="GeneID" id="36395660"/>
<dbReference type="EMBL" id="CCYD01000116">
    <property type="protein sequence ID" value="CEG50461.1"/>
    <property type="molecule type" value="Genomic_DNA"/>
</dbReference>
<name>A0A0P1B6L8_PLAHL</name>
<protein>
    <submittedName>
        <fullName evidence="1">Uncharacterized protein</fullName>
    </submittedName>
</protein>
<dbReference type="AlphaFoldDB" id="A0A0P1B6L8"/>